<dbReference type="EMBL" id="VGJX01000735">
    <property type="protein sequence ID" value="MBM3275818.1"/>
    <property type="molecule type" value="Genomic_DNA"/>
</dbReference>
<gene>
    <name evidence="1" type="ORF">FJZ00_11740</name>
</gene>
<protein>
    <submittedName>
        <fullName evidence="1">Uncharacterized protein</fullName>
    </submittedName>
</protein>
<sequence length="86" mass="9120">MATEKLTITLEREQINEVRRLVAAGQAATISGFVQHAVRIAILDAAGWKEMLDAALGETGGPLTDEERKWADAILESGDGDSPEGG</sequence>
<organism evidence="1 2">
    <name type="scientific">Candidatus Tanganyikabacteria bacterium</name>
    <dbReference type="NCBI Taxonomy" id="2961651"/>
    <lineage>
        <taxon>Bacteria</taxon>
        <taxon>Bacillati</taxon>
        <taxon>Candidatus Sericytochromatia</taxon>
        <taxon>Candidatus Tanganyikabacteria</taxon>
    </lineage>
</organism>
<dbReference type="Proteomes" id="UP000703893">
    <property type="component" value="Unassembled WGS sequence"/>
</dbReference>
<dbReference type="AlphaFoldDB" id="A0A937X5Q2"/>
<evidence type="ECO:0000313" key="2">
    <source>
        <dbReference type="Proteomes" id="UP000703893"/>
    </source>
</evidence>
<accession>A0A937X5Q2</accession>
<comment type="caution">
    <text evidence="1">The sequence shown here is derived from an EMBL/GenBank/DDBJ whole genome shotgun (WGS) entry which is preliminary data.</text>
</comment>
<name>A0A937X5Q2_9BACT</name>
<reference evidence="1 2" key="1">
    <citation type="submission" date="2019-03" db="EMBL/GenBank/DDBJ databases">
        <title>Lake Tanganyika Metagenome-Assembled Genomes (MAGs).</title>
        <authorList>
            <person name="Tran P."/>
        </authorList>
    </citation>
    <scope>NUCLEOTIDE SEQUENCE [LARGE SCALE GENOMIC DNA]</scope>
    <source>
        <strain evidence="1">K_DeepCast_65m_m2_236</strain>
    </source>
</reference>
<proteinExistence type="predicted"/>
<evidence type="ECO:0000313" key="1">
    <source>
        <dbReference type="EMBL" id="MBM3275818.1"/>
    </source>
</evidence>